<gene>
    <name evidence="1" type="ORF">ADEAN_000556900</name>
</gene>
<evidence type="ECO:0000313" key="2">
    <source>
        <dbReference type="Proteomes" id="UP000515908"/>
    </source>
</evidence>
<dbReference type="AlphaFoldDB" id="A0A7G2CHB6"/>
<reference evidence="1 2" key="1">
    <citation type="submission" date="2020-08" db="EMBL/GenBank/DDBJ databases">
        <authorList>
            <person name="Newling K."/>
            <person name="Davey J."/>
            <person name="Forrester S."/>
        </authorList>
    </citation>
    <scope>NUCLEOTIDE SEQUENCE [LARGE SCALE GENOMIC DNA]</scope>
    <source>
        <strain evidence="2">Crithidia deanei Carvalho (ATCC PRA-265)</strain>
    </source>
</reference>
<keyword evidence="2" id="KW-1185">Reference proteome</keyword>
<accession>A0A7G2CHB6</accession>
<name>A0A7G2CHB6_9TRYP</name>
<organism evidence="1 2">
    <name type="scientific">Angomonas deanei</name>
    <dbReference type="NCBI Taxonomy" id="59799"/>
    <lineage>
        <taxon>Eukaryota</taxon>
        <taxon>Discoba</taxon>
        <taxon>Euglenozoa</taxon>
        <taxon>Kinetoplastea</taxon>
        <taxon>Metakinetoplastina</taxon>
        <taxon>Trypanosomatida</taxon>
        <taxon>Trypanosomatidae</taxon>
        <taxon>Strigomonadinae</taxon>
        <taxon>Angomonas</taxon>
    </lineage>
</organism>
<sequence length="261" mass="29393">MIERIEIRGAKHYPLIISHDDGRISNFGLVVRVLEHGAEEEEEEEEKDATAASPCERHVTDWLTCLFRRSLTFITESVSILENLNLLLTAVQVGTPNRDASSHKENLLSIDFGKSVSAALVKRYGFLFFHGNRSSAHSEYGGHPLFQLLVEQRDVDPVLAQLATNIQGTPDFPCDFTSFGMSSDETHGGLPQSQMQELKRWIVESLYFFGLTHPDLPGQMAKLLSQTQELPRNRILMQLLMVHKTLNLPIDVLDNTAKCCF</sequence>
<proteinExistence type="predicted"/>
<evidence type="ECO:0000313" key="1">
    <source>
        <dbReference type="EMBL" id="CAD2218083.1"/>
    </source>
</evidence>
<protein>
    <submittedName>
        <fullName evidence="1">Uncharacterized protein</fullName>
    </submittedName>
</protein>
<dbReference type="Proteomes" id="UP000515908">
    <property type="component" value="Chromosome 10"/>
</dbReference>
<dbReference type="VEuPathDB" id="TriTrypDB:ADEAN_000556900"/>
<dbReference type="EMBL" id="LR877154">
    <property type="protein sequence ID" value="CAD2218083.1"/>
    <property type="molecule type" value="Genomic_DNA"/>
</dbReference>